<dbReference type="Proteomes" id="UP000075809">
    <property type="component" value="Unassembled WGS sequence"/>
</dbReference>
<feature type="non-terminal residue" evidence="1">
    <location>
        <position position="1"/>
    </location>
</feature>
<evidence type="ECO:0000313" key="2">
    <source>
        <dbReference type="Proteomes" id="UP000075809"/>
    </source>
</evidence>
<reference evidence="1 2" key="1">
    <citation type="submission" date="2015-09" db="EMBL/GenBank/DDBJ databases">
        <title>Trachymyrmex zeteki WGS genome.</title>
        <authorList>
            <person name="Nygaard S."/>
            <person name="Hu H."/>
            <person name="Boomsma J."/>
            <person name="Zhang G."/>
        </authorList>
    </citation>
    <scope>NUCLEOTIDE SEQUENCE [LARGE SCALE GENOMIC DNA]</scope>
    <source>
        <strain evidence="1">Tzet28-1</strain>
        <tissue evidence="1">Whole body</tissue>
    </source>
</reference>
<dbReference type="EMBL" id="KQ982273">
    <property type="protein sequence ID" value="KYQ58452.1"/>
    <property type="molecule type" value="Genomic_DNA"/>
</dbReference>
<proteinExistence type="predicted"/>
<protein>
    <submittedName>
        <fullName evidence="1">Uncharacterized protein</fullName>
    </submittedName>
</protein>
<organism evidence="1 2">
    <name type="scientific">Mycetomoellerius zeteki</name>
    <dbReference type="NCBI Taxonomy" id="64791"/>
    <lineage>
        <taxon>Eukaryota</taxon>
        <taxon>Metazoa</taxon>
        <taxon>Ecdysozoa</taxon>
        <taxon>Arthropoda</taxon>
        <taxon>Hexapoda</taxon>
        <taxon>Insecta</taxon>
        <taxon>Pterygota</taxon>
        <taxon>Neoptera</taxon>
        <taxon>Endopterygota</taxon>
        <taxon>Hymenoptera</taxon>
        <taxon>Apocrita</taxon>
        <taxon>Aculeata</taxon>
        <taxon>Formicoidea</taxon>
        <taxon>Formicidae</taxon>
        <taxon>Myrmicinae</taxon>
        <taxon>Mycetomoellerius</taxon>
    </lineage>
</organism>
<gene>
    <name evidence="1" type="ORF">ALC60_02560</name>
</gene>
<keyword evidence="2" id="KW-1185">Reference proteome</keyword>
<evidence type="ECO:0000313" key="1">
    <source>
        <dbReference type="EMBL" id="KYQ58452.1"/>
    </source>
</evidence>
<name>A0A151XDK1_9HYME</name>
<dbReference type="AlphaFoldDB" id="A0A151XDK1"/>
<sequence>SHILNLVLCNVLKVNIKAASLFSLLNSISSFFKESLINPKIVYMLISLTLYKELKVTLKLILKPEL</sequence>
<accession>A0A151XDK1</accession>